<dbReference type="NCBIfam" id="NF001750">
    <property type="entry name" value="PRK00476.1"/>
    <property type="match status" value="1"/>
</dbReference>
<dbReference type="InterPro" id="IPR004115">
    <property type="entry name" value="GAD-like_sf"/>
</dbReference>
<feature type="site" description="Important for tRNA non-discrimination" evidence="7">
    <location>
        <position position="39"/>
    </location>
</feature>
<feature type="binding site" evidence="7">
    <location>
        <position position="239"/>
    </location>
    <ligand>
        <name>ATP</name>
        <dbReference type="ChEBI" id="CHEBI:30616"/>
    </ligand>
</feature>
<dbReference type="CDD" id="cd00777">
    <property type="entry name" value="AspRS_core"/>
    <property type="match status" value="1"/>
</dbReference>
<dbReference type="InterPro" id="IPR006195">
    <property type="entry name" value="aa-tRNA-synth_II"/>
</dbReference>
<evidence type="ECO:0000256" key="4">
    <source>
        <dbReference type="ARBA" id="ARBA00022840"/>
    </source>
</evidence>
<dbReference type="GO" id="GO:0050560">
    <property type="term" value="F:aspartate-tRNA(Asn) ligase activity"/>
    <property type="evidence" value="ECO:0007669"/>
    <property type="project" value="UniProtKB-EC"/>
</dbReference>
<dbReference type="InterPro" id="IPR004524">
    <property type="entry name" value="Asp-tRNA-ligase_1"/>
</dbReference>
<dbReference type="Pfam" id="PF02938">
    <property type="entry name" value="GAD"/>
    <property type="match status" value="1"/>
</dbReference>
<evidence type="ECO:0000256" key="6">
    <source>
        <dbReference type="ARBA" id="ARBA00023146"/>
    </source>
</evidence>
<comment type="caution">
    <text evidence="7">Lacks conserved residue(s) required for the propagation of feature annotation.</text>
</comment>
<feature type="binding site" evidence="7">
    <location>
        <position position="493"/>
    </location>
    <ligand>
        <name>ATP</name>
        <dbReference type="ChEBI" id="CHEBI:30616"/>
    </ligand>
</feature>
<feature type="domain" description="Aminoacyl-transfer RNA synthetases class-II family profile" evidence="8">
    <location>
        <begin position="151"/>
        <end position="566"/>
    </location>
</feature>
<feature type="binding site" evidence="7">
    <location>
        <position position="459"/>
    </location>
    <ligand>
        <name>L-aspartate</name>
        <dbReference type="ChEBI" id="CHEBI:29991"/>
    </ligand>
</feature>
<evidence type="ECO:0000256" key="2">
    <source>
        <dbReference type="ARBA" id="ARBA00022598"/>
    </source>
</evidence>
<evidence type="ECO:0000313" key="10">
    <source>
        <dbReference type="Proteomes" id="UP000293345"/>
    </source>
</evidence>
<dbReference type="Pfam" id="PF01336">
    <property type="entry name" value="tRNA_anti-codon"/>
    <property type="match status" value="1"/>
</dbReference>
<dbReference type="EMBL" id="SDPW01000001">
    <property type="protein sequence ID" value="RXZ54108.1"/>
    <property type="molecule type" value="Genomic_DNA"/>
</dbReference>
<dbReference type="PROSITE" id="PS50862">
    <property type="entry name" value="AA_TRNA_LIGASE_II"/>
    <property type="match status" value="1"/>
</dbReference>
<sequence>MTDYKNEFCMHDATCGELRKSDVGREVTLCGWAWHNRDHGGLIFCDLRDRTGYTQVVVDPDCVSEEDFHKAEHLGREFVLQITGKVRDRGADAVNPNMATGEIEVLANKVNVLNESVTPPFSIEDGIETDETTRMKWRYMDLRRPEMYNALHLRHTVAQAMRAALNERGFIEVETPILANSTPEGARDYLVPSRPNPGKFYALPQSPQQFKQMLMVGGIERYYQIARCFRDEDLRADRQPEFTQVDIEMSFVQETDVMDLMEGVFQEVLSAAGVEHEFPLQRMPWKEAMDRFGCDRPDVRFGMELVELTDIVRGCGFGVFSKAVEAGNVVKCINAKGAGNWSRGDIEKLADVAAANGAKGMAWIAYTDADTELAGKSPIIKFLGDEVHGAIKQAAGVEPGDLLLFAADTYATASAVLSALRLHMAEALEIERPGHALLWVVDFPMFKYDEEEKKYAAEHHPFTMIPEADWDKIETDPLACSSYSYDIVMDGFEMGGGSIRIHNAELQKRVLRRLGVEDDQMEEKFGHLIHALELGAPPHGGIALGLDRLVMLLAGKQSIRDVIAFPKTSSASDPMTGAPNAVTGRQLKEVSLRLL</sequence>
<organism evidence="9 10">
    <name type="scientific">Senegalimassilia faecalis</name>
    <dbReference type="NCBI Taxonomy" id="2509433"/>
    <lineage>
        <taxon>Bacteria</taxon>
        <taxon>Bacillati</taxon>
        <taxon>Actinomycetota</taxon>
        <taxon>Coriobacteriia</taxon>
        <taxon>Coriobacteriales</taxon>
        <taxon>Coriobacteriaceae</taxon>
        <taxon>Senegalimassilia</taxon>
    </lineage>
</organism>
<evidence type="ECO:0000256" key="7">
    <source>
        <dbReference type="HAMAP-Rule" id="MF_00044"/>
    </source>
</evidence>
<dbReference type="EC" id="6.1.1.23" evidence="7"/>
<dbReference type="InterPro" id="IPR045864">
    <property type="entry name" value="aa-tRNA-synth_II/BPL/LPL"/>
</dbReference>
<comment type="catalytic activity">
    <reaction evidence="7">
        <text>tRNA(Asx) + L-aspartate + ATP = L-aspartyl-tRNA(Asx) + AMP + diphosphate</text>
        <dbReference type="Rhea" id="RHEA:18349"/>
        <dbReference type="Rhea" id="RHEA-COMP:9710"/>
        <dbReference type="Rhea" id="RHEA-COMP:9711"/>
        <dbReference type="ChEBI" id="CHEBI:29991"/>
        <dbReference type="ChEBI" id="CHEBI:30616"/>
        <dbReference type="ChEBI" id="CHEBI:33019"/>
        <dbReference type="ChEBI" id="CHEBI:78442"/>
        <dbReference type="ChEBI" id="CHEBI:78516"/>
        <dbReference type="ChEBI" id="CHEBI:456215"/>
        <dbReference type="EC" id="6.1.1.23"/>
    </reaction>
</comment>
<dbReference type="SUPFAM" id="SSF50249">
    <property type="entry name" value="Nucleic acid-binding proteins"/>
    <property type="match status" value="1"/>
</dbReference>
<dbReference type="GO" id="GO:0006422">
    <property type="term" value="P:aspartyl-tRNA aminoacylation"/>
    <property type="evidence" value="ECO:0007669"/>
    <property type="project" value="UniProtKB-UniRule"/>
</dbReference>
<keyword evidence="4 7" id="KW-0067">ATP-binding</keyword>
<dbReference type="InterPro" id="IPR047090">
    <property type="entry name" value="AspRS_core"/>
</dbReference>
<feature type="binding site" evidence="7">
    <location>
        <position position="230"/>
    </location>
    <ligand>
        <name>L-aspartate</name>
        <dbReference type="ChEBI" id="CHEBI:29991"/>
    </ligand>
</feature>
<comment type="caution">
    <text evidence="9">The sequence shown here is derived from an EMBL/GenBank/DDBJ whole genome shotgun (WGS) entry which is preliminary data.</text>
</comment>
<dbReference type="Proteomes" id="UP000293345">
    <property type="component" value="Unassembled WGS sequence"/>
</dbReference>
<feature type="binding site" evidence="7">
    <location>
        <begin position="545"/>
        <end position="548"/>
    </location>
    <ligand>
        <name>ATP</name>
        <dbReference type="ChEBI" id="CHEBI:30616"/>
    </ligand>
</feature>
<keyword evidence="10" id="KW-1185">Reference proteome</keyword>
<feature type="region of interest" description="Aspartate" evidence="7">
    <location>
        <begin position="208"/>
        <end position="211"/>
    </location>
</feature>
<dbReference type="Gene3D" id="3.30.1360.30">
    <property type="entry name" value="GAD-like domain"/>
    <property type="match status" value="1"/>
</dbReference>
<dbReference type="PRINTS" id="PR01042">
    <property type="entry name" value="TRNASYNTHASP"/>
</dbReference>
<dbReference type="Pfam" id="PF00152">
    <property type="entry name" value="tRNA-synt_2"/>
    <property type="match status" value="1"/>
</dbReference>
<dbReference type="GO" id="GO:0003676">
    <property type="term" value="F:nucleic acid binding"/>
    <property type="evidence" value="ECO:0007669"/>
    <property type="project" value="InterPro"/>
</dbReference>
<dbReference type="SUPFAM" id="SSF55681">
    <property type="entry name" value="Class II aaRS and biotin synthetases"/>
    <property type="match status" value="1"/>
</dbReference>
<comment type="subunit">
    <text evidence="7">Homodimer.</text>
</comment>
<dbReference type="NCBIfam" id="TIGR00459">
    <property type="entry name" value="aspS_bact"/>
    <property type="match status" value="1"/>
</dbReference>
<dbReference type="RefSeq" id="WP_129424144.1">
    <property type="nucleotide sequence ID" value="NZ_SDPW01000001.1"/>
</dbReference>
<dbReference type="HAMAP" id="MF_00044">
    <property type="entry name" value="Asp_tRNA_synth_type1"/>
    <property type="match status" value="1"/>
</dbReference>
<dbReference type="CDD" id="cd04317">
    <property type="entry name" value="EcAspRS_like_N"/>
    <property type="match status" value="1"/>
</dbReference>
<dbReference type="Gene3D" id="3.30.930.10">
    <property type="entry name" value="Bira Bifunctional Protein, Domain 2"/>
    <property type="match status" value="1"/>
</dbReference>
<dbReference type="GO" id="GO:0004815">
    <property type="term" value="F:aspartate-tRNA ligase activity"/>
    <property type="evidence" value="ECO:0007669"/>
    <property type="project" value="UniProtKB-UniRule"/>
</dbReference>
<dbReference type="InterPro" id="IPR047089">
    <property type="entry name" value="Asp-tRNA-ligase_1_N"/>
</dbReference>
<dbReference type="GO" id="GO:0005524">
    <property type="term" value="F:ATP binding"/>
    <property type="evidence" value="ECO:0007669"/>
    <property type="project" value="UniProtKB-UniRule"/>
</dbReference>
<comment type="similarity">
    <text evidence="1 7">Belongs to the class-II aminoacyl-tRNA synthetase family. Type 1 subfamily.</text>
</comment>
<keyword evidence="6 7" id="KW-0030">Aminoacyl-tRNA synthetase</keyword>
<feature type="binding site" evidence="7">
    <location>
        <begin position="230"/>
        <end position="232"/>
    </location>
    <ligand>
        <name>ATP</name>
        <dbReference type="ChEBI" id="CHEBI:30616"/>
    </ligand>
</feature>
<gene>
    <name evidence="7 9" type="primary">aspS</name>
    <name evidence="9" type="ORF">ET524_06185</name>
</gene>
<feature type="binding site" evidence="7">
    <location>
        <position position="500"/>
    </location>
    <ligand>
        <name>L-aspartate</name>
        <dbReference type="ChEBI" id="CHEBI:29991"/>
    </ligand>
</feature>
<evidence type="ECO:0000256" key="1">
    <source>
        <dbReference type="ARBA" id="ARBA00006303"/>
    </source>
</evidence>
<protein>
    <recommendedName>
        <fullName evidence="7">Aspartate--tRNA(Asp/Asn) ligase</fullName>
        <ecNumber evidence="7">6.1.1.23</ecNumber>
    </recommendedName>
    <alternativeName>
        <fullName evidence="7">Aspartyl-tRNA synthetase</fullName>
        <shortName evidence="7">AspRS</shortName>
    </alternativeName>
    <alternativeName>
        <fullName evidence="7">Non-discriminating aspartyl-tRNA synthetase</fullName>
        <shortName evidence="7">ND-AspRS</shortName>
    </alternativeName>
</protein>
<dbReference type="PANTHER" id="PTHR22594">
    <property type="entry name" value="ASPARTYL/LYSYL-TRNA SYNTHETASE"/>
    <property type="match status" value="1"/>
</dbReference>
<dbReference type="InterPro" id="IPR029351">
    <property type="entry name" value="GAD_dom"/>
</dbReference>
<comment type="subcellular location">
    <subcellularLocation>
        <location evidence="7">Cytoplasm</location>
    </subcellularLocation>
</comment>
<dbReference type="GO" id="GO:0005737">
    <property type="term" value="C:cytoplasm"/>
    <property type="evidence" value="ECO:0007669"/>
    <property type="project" value="UniProtKB-SubCell"/>
</dbReference>
<keyword evidence="5 7" id="KW-0648">Protein biosynthesis</keyword>
<accession>A0A4Q2K151</accession>
<keyword evidence="7" id="KW-0963">Cytoplasm</keyword>
<dbReference type="OrthoDB" id="9802326at2"/>
<dbReference type="Gene3D" id="2.40.50.140">
    <property type="entry name" value="Nucleic acid-binding proteins"/>
    <property type="match status" value="1"/>
</dbReference>
<keyword evidence="2 7" id="KW-0436">Ligase</keyword>
<dbReference type="InterPro" id="IPR004364">
    <property type="entry name" value="Aa-tRNA-synt_II"/>
</dbReference>
<dbReference type="SUPFAM" id="SSF55261">
    <property type="entry name" value="GAD domain-like"/>
    <property type="match status" value="1"/>
</dbReference>
<dbReference type="AlphaFoldDB" id="A0A4Q2K151"/>
<comment type="function">
    <text evidence="7">Aspartyl-tRNA synthetase with relaxed tRNA specificity since it is able to aspartylate not only its cognate tRNA(Asp) but also tRNA(Asn). Reaction proceeds in two steps: L-aspartate is first activated by ATP to form Asp-AMP and then transferred to the acceptor end of tRNA(Asp/Asn).</text>
</comment>
<keyword evidence="3 7" id="KW-0547">Nucleotide-binding</keyword>
<name>A0A4Q2K151_9ACTN</name>
<dbReference type="InterPro" id="IPR012340">
    <property type="entry name" value="NA-bd_OB-fold"/>
</dbReference>
<proteinExistence type="inferred from homology"/>
<evidence type="ECO:0000313" key="9">
    <source>
        <dbReference type="EMBL" id="RXZ54108.1"/>
    </source>
</evidence>
<evidence type="ECO:0000259" key="8">
    <source>
        <dbReference type="PROSITE" id="PS50862"/>
    </source>
</evidence>
<dbReference type="InterPro" id="IPR004365">
    <property type="entry name" value="NA-bd_OB_tRNA"/>
</dbReference>
<dbReference type="InterPro" id="IPR002312">
    <property type="entry name" value="Asp/Asn-tRNA-synth_IIb"/>
</dbReference>
<evidence type="ECO:0000256" key="5">
    <source>
        <dbReference type="ARBA" id="ARBA00022917"/>
    </source>
</evidence>
<dbReference type="PANTHER" id="PTHR22594:SF5">
    <property type="entry name" value="ASPARTATE--TRNA LIGASE, MITOCHONDRIAL"/>
    <property type="match status" value="1"/>
</dbReference>
<feature type="binding site" evidence="7">
    <location>
        <position position="184"/>
    </location>
    <ligand>
        <name>L-aspartate</name>
        <dbReference type="ChEBI" id="CHEBI:29991"/>
    </ligand>
</feature>
<evidence type="ECO:0000256" key="3">
    <source>
        <dbReference type="ARBA" id="ARBA00022741"/>
    </source>
</evidence>
<reference evidence="9 10" key="1">
    <citation type="submission" date="2019-01" db="EMBL/GenBank/DDBJ databases">
        <title>Senegalimassilia sp. nov. KGMB04484 isolated human feces.</title>
        <authorList>
            <person name="Han K.-I."/>
            <person name="Kim J.-S."/>
            <person name="Lee K.C."/>
            <person name="Suh M.K."/>
            <person name="Eom M.K."/>
            <person name="Lee J.H."/>
            <person name="Park S.-H."/>
            <person name="Kang S.W."/>
            <person name="Park J.-E."/>
            <person name="Oh B.S."/>
            <person name="Yu S.Y."/>
            <person name="Choi S.-H."/>
            <person name="Lee D.H."/>
            <person name="Yoon H."/>
            <person name="Kim B.-Y."/>
            <person name="Lee J.H."/>
            <person name="Lee J.-S."/>
        </authorList>
    </citation>
    <scope>NUCLEOTIDE SEQUENCE [LARGE SCALE GENOMIC DNA]</scope>
    <source>
        <strain evidence="9 10">KGMB04484</strain>
    </source>
</reference>